<keyword evidence="5" id="KW-0067">ATP-binding</keyword>
<dbReference type="Pfam" id="PF08544">
    <property type="entry name" value="GHMP_kinases_C"/>
    <property type="match status" value="1"/>
</dbReference>
<dbReference type="GO" id="GO:0008652">
    <property type="term" value="P:amino acid biosynthetic process"/>
    <property type="evidence" value="ECO:0007669"/>
    <property type="project" value="UniProtKB-KW"/>
</dbReference>
<dbReference type="InterPro" id="IPR006204">
    <property type="entry name" value="GHMP_kinase_N_dom"/>
</dbReference>
<evidence type="ECO:0000259" key="7">
    <source>
        <dbReference type="Pfam" id="PF08544"/>
    </source>
</evidence>
<dbReference type="SUPFAM" id="SSF55060">
    <property type="entry name" value="GHMP Kinase, C-terminal domain"/>
    <property type="match status" value="1"/>
</dbReference>
<reference evidence="9" key="1">
    <citation type="submission" date="2015-08" db="EMBL/GenBank/DDBJ databases">
        <title>Complete Genome Sequence of Azospirillum thiophilum BV-S.</title>
        <authorList>
            <person name="Fomenkov A."/>
            <person name="Vincze T."/>
            <person name="Grabovich M."/>
            <person name="Dubinina G."/>
            <person name="Orlova M."/>
            <person name="Belousova E."/>
            <person name="Roberts R.J."/>
        </authorList>
    </citation>
    <scope>NUCLEOTIDE SEQUENCE [LARGE SCALE GENOMIC DNA]</scope>
    <source>
        <strain evidence="9">BV-S</strain>
    </source>
</reference>
<dbReference type="InterPro" id="IPR004422">
    <property type="entry name" value="RFAP_synthase"/>
</dbReference>
<dbReference type="PANTHER" id="PTHR20861:SF6">
    <property type="entry name" value="BETA-RIBOFURANOSYLPHENOL 5'-PHOSPHATE SYNTHASE"/>
    <property type="match status" value="1"/>
</dbReference>
<dbReference type="PANTHER" id="PTHR20861">
    <property type="entry name" value="HOMOSERINE/4-DIPHOSPHOCYTIDYL-2-C-METHYL-D-ERYTHRITOL KINASE"/>
    <property type="match status" value="1"/>
</dbReference>
<dbReference type="InterPro" id="IPR036554">
    <property type="entry name" value="GHMP_kinase_C_sf"/>
</dbReference>
<evidence type="ECO:0000256" key="2">
    <source>
        <dbReference type="ARBA" id="ARBA00022679"/>
    </source>
</evidence>
<evidence type="ECO:0000313" key="9">
    <source>
        <dbReference type="Proteomes" id="UP000069935"/>
    </source>
</evidence>
<keyword evidence="2" id="KW-0808">Transferase</keyword>
<dbReference type="GO" id="GO:0005524">
    <property type="term" value="F:ATP binding"/>
    <property type="evidence" value="ECO:0007669"/>
    <property type="project" value="UniProtKB-KW"/>
</dbReference>
<dbReference type="NCBIfam" id="TIGR00144">
    <property type="entry name" value="beta_RFAP_syn"/>
    <property type="match status" value="1"/>
</dbReference>
<dbReference type="InterPro" id="IPR013750">
    <property type="entry name" value="GHMP_kinase_C_dom"/>
</dbReference>
<name>A0AAC8ZVY1_9PROT</name>
<proteinExistence type="predicted"/>
<dbReference type="InterPro" id="IPR014721">
    <property type="entry name" value="Ribsml_uS5_D2-typ_fold_subgr"/>
</dbReference>
<dbReference type="GO" id="GO:0016301">
    <property type="term" value="F:kinase activity"/>
    <property type="evidence" value="ECO:0007669"/>
    <property type="project" value="UniProtKB-KW"/>
</dbReference>
<dbReference type="EMBL" id="CP012405">
    <property type="protein sequence ID" value="ALG74648.1"/>
    <property type="molecule type" value="Genomic_DNA"/>
</dbReference>
<dbReference type="Gene3D" id="3.30.230.10">
    <property type="match status" value="1"/>
</dbReference>
<evidence type="ECO:0000256" key="3">
    <source>
        <dbReference type="ARBA" id="ARBA00022741"/>
    </source>
</evidence>
<dbReference type="Gene3D" id="3.30.70.890">
    <property type="entry name" value="GHMP kinase, C-terminal domain"/>
    <property type="match status" value="1"/>
</dbReference>
<evidence type="ECO:0000256" key="4">
    <source>
        <dbReference type="ARBA" id="ARBA00022777"/>
    </source>
</evidence>
<accession>A0AAC8ZVY1</accession>
<keyword evidence="9" id="KW-1185">Reference proteome</keyword>
<dbReference type="Pfam" id="PF00288">
    <property type="entry name" value="GHMP_kinases_N"/>
    <property type="match status" value="1"/>
</dbReference>
<dbReference type="KEGG" id="ati:AL072_27065"/>
<evidence type="ECO:0000259" key="6">
    <source>
        <dbReference type="Pfam" id="PF00288"/>
    </source>
</evidence>
<feature type="domain" description="GHMP kinase N-terminal" evidence="6">
    <location>
        <begin position="68"/>
        <end position="146"/>
    </location>
</feature>
<dbReference type="AlphaFoldDB" id="A0AAC8ZVY1"/>
<evidence type="ECO:0000256" key="5">
    <source>
        <dbReference type="ARBA" id="ARBA00022840"/>
    </source>
</evidence>
<reference evidence="8 9" key="2">
    <citation type="journal article" date="2016" name="Genome Announc.">
        <title>Complete Genome Sequence of a Strain of Azospirillum thiophilum Isolated from a Sulfide Spring.</title>
        <authorList>
            <person name="Fomenkov A."/>
            <person name="Vincze T."/>
            <person name="Grabovich M."/>
            <person name="Anton B.P."/>
            <person name="Dubinina G."/>
            <person name="Orlova M."/>
            <person name="Belousova E."/>
            <person name="Roberts R.J."/>
        </authorList>
    </citation>
    <scope>NUCLEOTIDE SEQUENCE [LARGE SCALE GENOMIC DNA]</scope>
    <source>
        <strain evidence="8 9">BV-S</strain>
    </source>
</reference>
<protein>
    <submittedName>
        <fullName evidence="8">GHMP kinase</fullName>
    </submittedName>
</protein>
<dbReference type="InterPro" id="IPR020568">
    <property type="entry name" value="Ribosomal_Su5_D2-typ_SF"/>
</dbReference>
<sequence>MQMSDQRNRIGEVRIQAPARLHAGFVDLNGGLGRRFGSLGIAIDRPAIVLRVRPAARLAVTGPSADRVRRSVERLSREAGLSDAVAVMVEEAIPAHVGLGSGTQTDLAVATALVCLEGRRTAARDLARVLERGARSGIGLAAFEQGGVLLDGGRGGLDAAPPVIARAEFPEDWRILLLLHRGGHGLHGVPEVEAFRRLPPFPPAAAAHLCRLMLMVALPALAERDVERFGQAIGELQRTVGDHFAPAQGGRFTSPMVAEVLGWLEAQGIPGVGQSSWGPTCFAIVGESERAERLAARMRERWAGTPLEVLVCCGRNVGASIENIAAESGHAPAVRRAVGG</sequence>
<keyword evidence="4 8" id="KW-0418">Kinase</keyword>
<gene>
    <name evidence="8" type="ORF">AL072_27065</name>
</gene>
<organism evidence="8 9">
    <name type="scientific">Azospirillum thiophilum</name>
    <dbReference type="NCBI Taxonomy" id="528244"/>
    <lineage>
        <taxon>Bacteria</taxon>
        <taxon>Pseudomonadati</taxon>
        <taxon>Pseudomonadota</taxon>
        <taxon>Alphaproteobacteria</taxon>
        <taxon>Rhodospirillales</taxon>
        <taxon>Azospirillaceae</taxon>
        <taxon>Azospirillum</taxon>
    </lineage>
</organism>
<dbReference type="Proteomes" id="UP000069935">
    <property type="component" value="Chromosome 5"/>
</dbReference>
<keyword evidence="3" id="KW-0547">Nucleotide-binding</keyword>
<evidence type="ECO:0000313" key="8">
    <source>
        <dbReference type="EMBL" id="ALG74648.1"/>
    </source>
</evidence>
<dbReference type="PIRSF" id="PIRSF004884">
    <property type="entry name" value="Sugar_kin_arch"/>
    <property type="match status" value="1"/>
</dbReference>
<feature type="domain" description="GHMP kinase C-terminal" evidence="7">
    <location>
        <begin position="217"/>
        <end position="303"/>
    </location>
</feature>
<dbReference type="SUPFAM" id="SSF54211">
    <property type="entry name" value="Ribosomal protein S5 domain 2-like"/>
    <property type="match status" value="1"/>
</dbReference>
<evidence type="ECO:0000256" key="1">
    <source>
        <dbReference type="ARBA" id="ARBA00022605"/>
    </source>
</evidence>
<keyword evidence="1" id="KW-0028">Amino-acid biosynthesis</keyword>